<gene>
    <name evidence="2" type="ORF">OHU27_02190</name>
</gene>
<reference evidence="2 3" key="1">
    <citation type="submission" date="2022-10" db="EMBL/GenBank/DDBJ databases">
        <title>The complete genomes of actinobacterial strains from the NBC collection.</title>
        <authorList>
            <person name="Joergensen T.S."/>
            <person name="Alvarez Arevalo M."/>
            <person name="Sterndorff E.B."/>
            <person name="Faurdal D."/>
            <person name="Vuksanovic O."/>
            <person name="Mourched A.-S."/>
            <person name="Charusanti P."/>
            <person name="Shaw S."/>
            <person name="Blin K."/>
            <person name="Weber T."/>
        </authorList>
    </citation>
    <scope>NUCLEOTIDE SEQUENCE [LARGE SCALE GENOMIC DNA]</scope>
    <source>
        <strain evidence="2 3">NBC_00206</strain>
    </source>
</reference>
<dbReference type="Pfam" id="PF19545">
    <property type="entry name" value="DUF6069"/>
    <property type="match status" value="1"/>
</dbReference>
<name>A0ABZ1IRE7_9ACTN</name>
<dbReference type="InterPro" id="IPR045713">
    <property type="entry name" value="DUF6069"/>
</dbReference>
<dbReference type="RefSeq" id="WP_406256282.1">
    <property type="nucleotide sequence ID" value="NZ_CP108125.1"/>
</dbReference>
<proteinExistence type="predicted"/>
<evidence type="ECO:0000313" key="3">
    <source>
        <dbReference type="Proteomes" id="UP001622690"/>
    </source>
</evidence>
<keyword evidence="1" id="KW-0472">Membrane</keyword>
<accession>A0ABZ1IRE7</accession>
<keyword evidence="1" id="KW-1133">Transmembrane helix</keyword>
<sequence length="138" mass="14097">MKRRARRAAVCALAVLAPVLVRLVADPLLGHRLRITDGDRTLDIGAGPTVFVALLASLAGWALLAALERSGVRRARAVWTGAAVAVLVLSFLPLTGEGMDAGTRATLALMHMAVAAVLIPGLTAGSAVDGVRTAARAG</sequence>
<keyword evidence="3" id="KW-1185">Reference proteome</keyword>
<feature type="transmembrane region" description="Helical" evidence="1">
    <location>
        <begin position="49"/>
        <end position="66"/>
    </location>
</feature>
<feature type="transmembrane region" description="Helical" evidence="1">
    <location>
        <begin position="78"/>
        <end position="96"/>
    </location>
</feature>
<dbReference type="EMBL" id="CP108125">
    <property type="protein sequence ID" value="WTO81285.1"/>
    <property type="molecule type" value="Genomic_DNA"/>
</dbReference>
<organism evidence="2 3">
    <name type="scientific">Streptomyces nigra</name>
    <dbReference type="NCBI Taxonomy" id="1827580"/>
    <lineage>
        <taxon>Bacteria</taxon>
        <taxon>Bacillati</taxon>
        <taxon>Actinomycetota</taxon>
        <taxon>Actinomycetes</taxon>
        <taxon>Kitasatosporales</taxon>
        <taxon>Streptomycetaceae</taxon>
        <taxon>Streptomyces</taxon>
    </lineage>
</organism>
<dbReference type="Proteomes" id="UP001622690">
    <property type="component" value="Chromosome"/>
</dbReference>
<feature type="transmembrane region" description="Helical" evidence="1">
    <location>
        <begin position="108"/>
        <end position="128"/>
    </location>
</feature>
<evidence type="ECO:0000256" key="1">
    <source>
        <dbReference type="SAM" id="Phobius"/>
    </source>
</evidence>
<evidence type="ECO:0000313" key="2">
    <source>
        <dbReference type="EMBL" id="WTO81285.1"/>
    </source>
</evidence>
<keyword evidence="1" id="KW-0812">Transmembrane</keyword>
<protein>
    <submittedName>
        <fullName evidence="2">DUF6069 family protein</fullName>
    </submittedName>
</protein>